<feature type="region of interest" description="Disordered" evidence="1">
    <location>
        <begin position="641"/>
        <end position="700"/>
    </location>
</feature>
<dbReference type="EMBL" id="HE573021">
    <property type="protein sequence ID" value="CCC47852.1"/>
    <property type="molecule type" value="Genomic_DNA"/>
</dbReference>
<feature type="compositionally biased region" description="Basic and acidic residues" evidence="1">
    <location>
        <begin position="641"/>
        <end position="660"/>
    </location>
</feature>
<protein>
    <submittedName>
        <fullName evidence="2">Uncharacterized protein</fullName>
    </submittedName>
</protein>
<feature type="compositionally biased region" description="Basic and acidic residues" evidence="1">
    <location>
        <begin position="678"/>
        <end position="699"/>
    </location>
</feature>
<dbReference type="VEuPathDB" id="TriTrypDB:TvY486_0500610"/>
<evidence type="ECO:0000313" key="2">
    <source>
        <dbReference type="EMBL" id="CCC47852.1"/>
    </source>
</evidence>
<sequence length="1187" mass="132659">MDATSPGEINSVSVDRAFVLSLFHGFCKAVPDDVRRLATHNDADALQYLFAVRPRLTSFGHRQRSSLRHPAVSMAAKRYYNSLRAAIKDDASRRSQSFSRQVPGEGSFAGSESLCRTEKVDASVTALLGANNISLEQLNRHNWPLLEMCHKRVLQRSSICPVALGNILSYEPLNKIITRYWERITSPIGVHKSGSFMSSMGSAPLSPGSGQSHQEMYMTSAQYAYLHLRVAGILLPRGALEAEIIESTIADLKLDAKMPRKVFLDSSADLKHQYSSLQEAIESLIDVEAYLSRISPTTPSSAANFDSSAVSPITASNLKLPSAVPFPASLHSSVQALPALTFSQFWRSMVELADNWTSSAHPSEYAIFLTELYYEVFEHNLDEGEAAVKSAQEAACTSSLESSEYGSTFGDICITEHLFEEFNKAMESLKCDIRARMQSPHECDTDSAAAVATLGRYEEGIALTEGAWDSIPLEEGDAAVDMLKPFSNRESAAELGKTNVEGEATGSDEGEEVSVKGSETRMKKMERQHWGENFLVSSSEGAEDASGGAGPCAVGDRFSGSAGHRLEGEELVESARSSKIKAELTAHATTISQSEGSGATSSHKETGEIPLETSERAVDPIERRRLRKEREAALRREKMMKTEKPTYDEGDEEHVNRRGDGLYSSDSRPKRKGYMQPRARDSVRGWGADRRSNSEHDDLIGTWQRKTRSYRKFEMQFARQREVRPARQRRYASESEMSLDSSFNSSASSQYESPVYSVADSELTPRELEKRNAQRTRRRMQWEREHQIRKQLRILQYGNRFDGQSVSLPPVHGRPRATMNEINEHRSVIRQRLLEAGISMDLSFLSDDDVCDLIEGRLEGGLYERLLHAGDGVLRSYKLGDVVRMFVGSKQSKGMGTATFPVLTMLDTLRKKSRFGGRETAYMRYLQEKRERLKYSLQEKLRASEKEAEQAEQAELVSSKSGSESKSTQQFQPESSVSTVHSVPNFPARPLVPFLTLQFEGDSRNRTSDTFVVCPTTQPRVPRRPTLRPPFLLQGLPPDTQPHLAISVRGLSRLSSVDSFIESERGGDDQVMMHQHSQSRMNTFYRQLLVDRPIRGRAPLAAPTSLLGGTYHQLPIVQGEHERPWRVQRRQRNEGSSDDAPLLPRYAPVKLFSLTTKTTLTEALQESLQCYVNDKTYLDVVRGNSPR</sequence>
<gene>
    <name evidence="2" type="ORF">TVY486_0500610</name>
</gene>
<feature type="compositionally biased region" description="Low complexity" evidence="1">
    <location>
        <begin position="738"/>
        <end position="750"/>
    </location>
</feature>
<feature type="region of interest" description="Disordered" evidence="1">
    <location>
        <begin position="586"/>
        <end position="615"/>
    </location>
</feature>
<dbReference type="OMA" id="VELADNW"/>
<proteinExistence type="predicted"/>
<feature type="region of interest" description="Disordered" evidence="1">
    <location>
        <begin position="493"/>
        <end position="522"/>
    </location>
</feature>
<organism evidence="2">
    <name type="scientific">Trypanosoma vivax (strain Y486)</name>
    <dbReference type="NCBI Taxonomy" id="1055687"/>
    <lineage>
        <taxon>Eukaryota</taxon>
        <taxon>Discoba</taxon>
        <taxon>Euglenozoa</taxon>
        <taxon>Kinetoplastea</taxon>
        <taxon>Metakinetoplastina</taxon>
        <taxon>Trypanosomatida</taxon>
        <taxon>Trypanosomatidae</taxon>
        <taxon>Trypanosoma</taxon>
        <taxon>Duttonella</taxon>
    </lineage>
</organism>
<feature type="region of interest" description="Disordered" evidence="1">
    <location>
        <begin position="944"/>
        <end position="983"/>
    </location>
</feature>
<feature type="compositionally biased region" description="Basic and acidic residues" evidence="1">
    <location>
        <begin position="602"/>
        <end position="615"/>
    </location>
</feature>
<feature type="compositionally biased region" description="Polar residues" evidence="1">
    <location>
        <begin position="968"/>
        <end position="982"/>
    </location>
</feature>
<accession>G0TV86</accession>
<reference evidence="2" key="1">
    <citation type="journal article" date="2012" name="Proc. Natl. Acad. Sci. U.S.A.">
        <title>Antigenic diversity is generated by distinct evolutionary mechanisms in African trypanosome species.</title>
        <authorList>
            <person name="Jackson A.P."/>
            <person name="Berry A."/>
            <person name="Aslett M."/>
            <person name="Allison H.C."/>
            <person name="Burton P."/>
            <person name="Vavrova-Anderson J."/>
            <person name="Brown R."/>
            <person name="Browne H."/>
            <person name="Corton N."/>
            <person name="Hauser H."/>
            <person name="Gamble J."/>
            <person name="Gilderthorp R."/>
            <person name="Marcello L."/>
            <person name="McQuillan J."/>
            <person name="Otto T.D."/>
            <person name="Quail M.A."/>
            <person name="Sanders M.J."/>
            <person name="van Tonder A."/>
            <person name="Ginger M.L."/>
            <person name="Field M.C."/>
            <person name="Barry J.D."/>
            <person name="Hertz-Fowler C."/>
            <person name="Berriman M."/>
        </authorList>
    </citation>
    <scope>NUCLEOTIDE SEQUENCE</scope>
    <source>
        <strain evidence="2">Y486</strain>
    </source>
</reference>
<dbReference type="AlphaFoldDB" id="G0TV86"/>
<evidence type="ECO:0000256" key="1">
    <source>
        <dbReference type="SAM" id="MobiDB-lite"/>
    </source>
</evidence>
<feature type="compositionally biased region" description="Polar residues" evidence="1">
    <location>
        <begin position="587"/>
        <end position="601"/>
    </location>
</feature>
<name>G0TV86_TRYVY</name>
<feature type="compositionally biased region" description="Low complexity" evidence="1">
    <location>
        <begin position="951"/>
        <end position="967"/>
    </location>
</feature>
<feature type="region of interest" description="Disordered" evidence="1">
    <location>
        <begin position="725"/>
        <end position="750"/>
    </location>
</feature>